<dbReference type="EMBL" id="JBCGCU010000007">
    <property type="protein sequence ID" value="MEM0515342.1"/>
    <property type="molecule type" value="Genomic_DNA"/>
</dbReference>
<accession>A0ABU9MVN9</accession>
<feature type="domain" description="CheW-like" evidence="2">
    <location>
        <begin position="156"/>
        <end position="294"/>
    </location>
</feature>
<dbReference type="RefSeq" id="WP_342677910.1">
    <property type="nucleotide sequence ID" value="NZ_JBCGCU010000007.1"/>
</dbReference>
<feature type="region of interest" description="Disordered" evidence="1">
    <location>
        <begin position="73"/>
        <end position="94"/>
    </location>
</feature>
<organism evidence="3 4">
    <name type="scientific">Pseudoalteromonas qingdaonensis</name>
    <dbReference type="NCBI Taxonomy" id="3131913"/>
    <lineage>
        <taxon>Bacteria</taxon>
        <taxon>Pseudomonadati</taxon>
        <taxon>Pseudomonadota</taxon>
        <taxon>Gammaproteobacteria</taxon>
        <taxon>Alteromonadales</taxon>
        <taxon>Pseudoalteromonadaceae</taxon>
        <taxon>Pseudoalteromonas</taxon>
    </lineage>
</organism>
<keyword evidence="4" id="KW-1185">Reference proteome</keyword>
<evidence type="ECO:0000259" key="2">
    <source>
        <dbReference type="PROSITE" id="PS50851"/>
    </source>
</evidence>
<dbReference type="SUPFAM" id="SSF50341">
    <property type="entry name" value="CheW-like"/>
    <property type="match status" value="1"/>
</dbReference>
<dbReference type="Proteomes" id="UP001447008">
    <property type="component" value="Unassembled WGS sequence"/>
</dbReference>
<sequence>MSGMNDKVMRQYLDALLQEDVFAEPQEKELEPQPQIVKQVVKPAAHHPLSPMAQEELAMSAVAQLLAQVELRSQPQEQAEPQALQQEPRQEQVQELTPVPVVEPTPVEPVLPVPEVAPEVLSKPAAEPPVKPEADNTEQTPLRAPQAAREQYMQGEFQALFFEVAGLTLAVPLKSLGGIHQRSELNQLFGKPDWFSGVMLNRDEKINVVDTALWVMPEKYDKQLQQALNYKYVIMLGESQWGLSAETLINNVTLKSEDVKWRQSHGKRPWLAGVIKEKMCALIDVENLQLLLEQGLDSQAQ</sequence>
<evidence type="ECO:0000313" key="4">
    <source>
        <dbReference type="Proteomes" id="UP001447008"/>
    </source>
</evidence>
<gene>
    <name evidence="3" type="ORF">WCN91_07835</name>
</gene>
<reference evidence="3 4" key="1">
    <citation type="submission" date="2024-03" db="EMBL/GenBank/DDBJ databases">
        <title>Pseudoalteromonas qingdaonensis sp. nov., isolated from the intestines of marine benthic organisms.</title>
        <authorList>
            <person name="Lin X."/>
            <person name="Fang S."/>
            <person name="Hu X."/>
        </authorList>
    </citation>
    <scope>NUCLEOTIDE SEQUENCE [LARGE SCALE GENOMIC DNA]</scope>
    <source>
        <strain evidence="3 4">YIC-827</strain>
    </source>
</reference>
<dbReference type="PIRSF" id="PIRSF020479">
    <property type="entry name" value="UCP020479_CheW"/>
    <property type="match status" value="1"/>
</dbReference>
<dbReference type="Pfam" id="PF01584">
    <property type="entry name" value="CheW"/>
    <property type="match status" value="1"/>
</dbReference>
<dbReference type="PROSITE" id="PS50851">
    <property type="entry name" value="CHEW"/>
    <property type="match status" value="1"/>
</dbReference>
<dbReference type="InterPro" id="IPR002545">
    <property type="entry name" value="CheW-lke_dom"/>
</dbReference>
<comment type="caution">
    <text evidence="3">The sequence shown here is derived from an EMBL/GenBank/DDBJ whole genome shotgun (WGS) entry which is preliminary data.</text>
</comment>
<protein>
    <submittedName>
        <fullName evidence="3">Chemotaxis protein CheW</fullName>
    </submittedName>
</protein>
<name>A0ABU9MVN9_9GAMM</name>
<dbReference type="InterPro" id="IPR036061">
    <property type="entry name" value="CheW-like_dom_sf"/>
</dbReference>
<dbReference type="SMART" id="SM00260">
    <property type="entry name" value="CheW"/>
    <property type="match status" value="1"/>
</dbReference>
<feature type="region of interest" description="Disordered" evidence="1">
    <location>
        <begin position="121"/>
        <end position="140"/>
    </location>
</feature>
<proteinExistence type="predicted"/>
<feature type="compositionally biased region" description="Low complexity" evidence="1">
    <location>
        <begin position="74"/>
        <end position="94"/>
    </location>
</feature>
<evidence type="ECO:0000256" key="1">
    <source>
        <dbReference type="SAM" id="MobiDB-lite"/>
    </source>
</evidence>
<dbReference type="InterPro" id="IPR014506">
    <property type="entry name" value="UCP020479_CheW"/>
</dbReference>
<evidence type="ECO:0000313" key="3">
    <source>
        <dbReference type="EMBL" id="MEM0515342.1"/>
    </source>
</evidence>